<dbReference type="InterPro" id="IPR001296">
    <property type="entry name" value="Glyco_trans_1"/>
</dbReference>
<keyword evidence="3" id="KW-1185">Reference proteome</keyword>
<evidence type="ECO:0000313" key="3">
    <source>
        <dbReference type="Proteomes" id="UP000557307"/>
    </source>
</evidence>
<gene>
    <name evidence="2" type="ORF">HNQ92_003119</name>
</gene>
<dbReference type="Gene3D" id="3.40.50.2000">
    <property type="entry name" value="Glycogen Phosphorylase B"/>
    <property type="match status" value="1"/>
</dbReference>
<keyword evidence="2" id="KW-0808">Transferase</keyword>
<dbReference type="Proteomes" id="UP000557307">
    <property type="component" value="Unassembled WGS sequence"/>
</dbReference>
<dbReference type="SUPFAM" id="SSF53756">
    <property type="entry name" value="UDP-Glycosyltransferase/glycogen phosphorylase"/>
    <property type="match status" value="1"/>
</dbReference>
<protein>
    <submittedName>
        <fullName evidence="2">Glycosyltransferase involved in cell wall biosynthesis</fullName>
    </submittedName>
</protein>
<sequence>MLKTIEREGLSSYFQFLPYTSEVNDFYSQLDIFVLPSRMEAFPLVVLEAFLVEKPVVAMDVAGVREVVDAETGYLVKDRTPEGLAEGILYFLESEERRREAGRKGRQRVLENFEAQVQVKKWFDILNQL</sequence>
<accession>A0A840TMU9</accession>
<evidence type="ECO:0000313" key="2">
    <source>
        <dbReference type="EMBL" id="MBB5284971.1"/>
    </source>
</evidence>
<dbReference type="AlphaFoldDB" id="A0A840TMU9"/>
<feature type="domain" description="Glycosyl transferase family 1" evidence="1">
    <location>
        <begin position="4"/>
        <end position="108"/>
    </location>
</feature>
<dbReference type="Pfam" id="PF00534">
    <property type="entry name" value="Glycos_transf_1"/>
    <property type="match status" value="1"/>
</dbReference>
<name>A0A840TMU9_9BACT</name>
<organism evidence="2 3">
    <name type="scientific">Rhabdobacter roseus</name>
    <dbReference type="NCBI Taxonomy" id="1655419"/>
    <lineage>
        <taxon>Bacteria</taxon>
        <taxon>Pseudomonadati</taxon>
        <taxon>Bacteroidota</taxon>
        <taxon>Cytophagia</taxon>
        <taxon>Cytophagales</taxon>
        <taxon>Cytophagaceae</taxon>
        <taxon>Rhabdobacter</taxon>
    </lineage>
</organism>
<evidence type="ECO:0000259" key="1">
    <source>
        <dbReference type="Pfam" id="PF00534"/>
    </source>
</evidence>
<dbReference type="GO" id="GO:0016757">
    <property type="term" value="F:glycosyltransferase activity"/>
    <property type="evidence" value="ECO:0007669"/>
    <property type="project" value="InterPro"/>
</dbReference>
<dbReference type="PANTHER" id="PTHR12526">
    <property type="entry name" value="GLYCOSYLTRANSFERASE"/>
    <property type="match status" value="1"/>
</dbReference>
<dbReference type="EMBL" id="JACHGF010000004">
    <property type="protein sequence ID" value="MBB5284971.1"/>
    <property type="molecule type" value="Genomic_DNA"/>
</dbReference>
<reference evidence="2 3" key="1">
    <citation type="submission" date="2020-08" db="EMBL/GenBank/DDBJ databases">
        <title>Genomic Encyclopedia of Type Strains, Phase IV (KMG-IV): sequencing the most valuable type-strain genomes for metagenomic binning, comparative biology and taxonomic classification.</title>
        <authorList>
            <person name="Goeker M."/>
        </authorList>
    </citation>
    <scope>NUCLEOTIDE SEQUENCE [LARGE SCALE GENOMIC DNA]</scope>
    <source>
        <strain evidence="2 3">DSM 105074</strain>
    </source>
</reference>
<proteinExistence type="predicted"/>
<comment type="caution">
    <text evidence="2">The sequence shown here is derived from an EMBL/GenBank/DDBJ whole genome shotgun (WGS) entry which is preliminary data.</text>
</comment>